<dbReference type="GO" id="GO:0006790">
    <property type="term" value="P:sulfur compound metabolic process"/>
    <property type="evidence" value="ECO:0007669"/>
    <property type="project" value="TreeGrafter"/>
</dbReference>
<organism evidence="7 8">
    <name type="scientific">Chamaesiphon polymorphus CCALA 037</name>
    <dbReference type="NCBI Taxonomy" id="2107692"/>
    <lineage>
        <taxon>Bacteria</taxon>
        <taxon>Bacillati</taxon>
        <taxon>Cyanobacteriota</taxon>
        <taxon>Cyanophyceae</taxon>
        <taxon>Gomontiellales</taxon>
        <taxon>Chamaesiphonaceae</taxon>
        <taxon>Chamaesiphon</taxon>
    </lineage>
</organism>
<proteinExistence type="inferred from homology"/>
<evidence type="ECO:0000259" key="6">
    <source>
        <dbReference type="Pfam" id="PF02668"/>
    </source>
</evidence>
<dbReference type="OrthoDB" id="581608at2"/>
<evidence type="ECO:0000256" key="1">
    <source>
        <dbReference type="ARBA" id="ARBA00005896"/>
    </source>
</evidence>
<dbReference type="GO" id="GO:0046872">
    <property type="term" value="F:metal ion binding"/>
    <property type="evidence" value="ECO:0007669"/>
    <property type="project" value="UniProtKB-KW"/>
</dbReference>
<reference evidence="7 8" key="1">
    <citation type="submission" date="2018-03" db="EMBL/GenBank/DDBJ databases">
        <title>The ancient ancestry and fast evolution of plastids.</title>
        <authorList>
            <person name="Moore K.R."/>
            <person name="Magnabosco C."/>
            <person name="Momper L."/>
            <person name="Gold D.A."/>
            <person name="Bosak T."/>
            <person name="Fournier G.P."/>
        </authorList>
    </citation>
    <scope>NUCLEOTIDE SEQUENCE [LARGE SCALE GENOMIC DNA]</scope>
    <source>
        <strain evidence="7 8">CCALA 037</strain>
    </source>
</reference>
<keyword evidence="2" id="KW-0479">Metal-binding</keyword>
<comment type="caution">
    <text evidence="7">The sequence shown here is derived from an EMBL/GenBank/DDBJ whole genome shotgun (WGS) entry which is preliminary data.</text>
</comment>
<dbReference type="RefSeq" id="WP_106304246.1">
    <property type="nucleotide sequence ID" value="NZ_PVWO01000116.1"/>
</dbReference>
<keyword evidence="8" id="KW-1185">Reference proteome</keyword>
<dbReference type="PANTHER" id="PTHR30468">
    <property type="entry name" value="ALPHA-KETOGLUTARATE-DEPENDENT SULFONATE DIOXYGENASE"/>
    <property type="match status" value="1"/>
</dbReference>
<protein>
    <submittedName>
        <fullName evidence="7">Taurine catabolism dioxygenase</fullName>
    </submittedName>
</protein>
<sequence length="263" mass="29732">MIEENISFCALSPFGAEVNELKITEINDRDLASLKHVIASNGLVVFRKQAVSDADFVAFLSRLGPMTFTAGETPVSHQPELNVVSNIGRERPPRSVFHTDTSYVARPPAFTALRALTIPASGGDTLFSDQYRAYETLPATVKEQLADARVLHVMSGLSLDDRQENQSWHPLFLRHPLSDRLALFLSTPERCQAISGMAVDKAQRLVRLLYQHSIRHYRLYRHRWQPGDIAIWDNRCTMHRADHSQVIGDRLLHRGMVLDEPIV</sequence>
<evidence type="ECO:0000313" key="8">
    <source>
        <dbReference type="Proteomes" id="UP000238937"/>
    </source>
</evidence>
<dbReference type="SUPFAM" id="SSF51197">
    <property type="entry name" value="Clavaminate synthase-like"/>
    <property type="match status" value="1"/>
</dbReference>
<dbReference type="EMBL" id="PVWO01000116">
    <property type="protein sequence ID" value="PSB56623.1"/>
    <property type="molecule type" value="Genomic_DNA"/>
</dbReference>
<dbReference type="InterPro" id="IPR003819">
    <property type="entry name" value="TauD/TfdA-like"/>
</dbReference>
<evidence type="ECO:0000256" key="5">
    <source>
        <dbReference type="ARBA" id="ARBA00023004"/>
    </source>
</evidence>
<dbReference type="PANTHER" id="PTHR30468:SF1">
    <property type="entry name" value="ALPHA-KETOGLUTARATE-DEPENDENT SULFONATE DIOXYGENASE"/>
    <property type="match status" value="1"/>
</dbReference>
<evidence type="ECO:0000256" key="2">
    <source>
        <dbReference type="ARBA" id="ARBA00022723"/>
    </source>
</evidence>
<keyword evidence="4" id="KW-0560">Oxidoreductase</keyword>
<dbReference type="InterPro" id="IPR051323">
    <property type="entry name" value="AtsK-like"/>
</dbReference>
<comment type="similarity">
    <text evidence="1">Belongs to the TfdA dioxygenase family.</text>
</comment>
<keyword evidence="3 7" id="KW-0223">Dioxygenase</keyword>
<name>A0A2T1GG44_9CYAN</name>
<evidence type="ECO:0000256" key="3">
    <source>
        <dbReference type="ARBA" id="ARBA00022964"/>
    </source>
</evidence>
<keyword evidence="5" id="KW-0408">Iron</keyword>
<dbReference type="GO" id="GO:0005737">
    <property type="term" value="C:cytoplasm"/>
    <property type="evidence" value="ECO:0007669"/>
    <property type="project" value="TreeGrafter"/>
</dbReference>
<dbReference type="Proteomes" id="UP000238937">
    <property type="component" value="Unassembled WGS sequence"/>
</dbReference>
<dbReference type="Gene3D" id="3.60.130.10">
    <property type="entry name" value="Clavaminate synthase-like"/>
    <property type="match status" value="1"/>
</dbReference>
<evidence type="ECO:0000313" key="7">
    <source>
        <dbReference type="EMBL" id="PSB56623.1"/>
    </source>
</evidence>
<dbReference type="Pfam" id="PF02668">
    <property type="entry name" value="TauD"/>
    <property type="match status" value="1"/>
</dbReference>
<dbReference type="InterPro" id="IPR042098">
    <property type="entry name" value="TauD-like_sf"/>
</dbReference>
<evidence type="ECO:0000256" key="4">
    <source>
        <dbReference type="ARBA" id="ARBA00023002"/>
    </source>
</evidence>
<accession>A0A2T1GG44</accession>
<dbReference type="GO" id="GO:0000908">
    <property type="term" value="F:taurine dioxygenase activity"/>
    <property type="evidence" value="ECO:0007669"/>
    <property type="project" value="TreeGrafter"/>
</dbReference>
<feature type="domain" description="TauD/TfdA-like" evidence="6">
    <location>
        <begin position="11"/>
        <end position="255"/>
    </location>
</feature>
<dbReference type="AlphaFoldDB" id="A0A2T1GG44"/>
<gene>
    <name evidence="7" type="ORF">C7B77_11220</name>
</gene>